<sequence>MNLSLLDPFSLAQDYPESLTSELRAGHSTCIRFNRKGDLLASGRVDGAIVLFDVETNSLARILRGHQRQVQYFSWSACGRYLLSCSQDFRVIRWDLTKTGLESSRSVRFPAPVYCAEFHPKNIGIFCCALYEESPYFVDITGAKTIKRQLPTSPKRAAMSDDEATEKRAAQDAKQLTTASVFNSSGEFIITGTSKGWINITSTSTLETVYSMRPTNGCITYIRLTLSGRNMVLNSSDRIIRSIVLPDTFSVTAEAEQLEVEHKFQDVVNRLLWNHVTFSGNGEYVAASTYHNHDIYIWERSLGSLIKILEGPKEELGVCEWHPSRPLVAAVGLESGRIYIWATTNPQRWSALAPDFAEVEENVEYEEHEDEFDVQPVEDVKKRRLHLETEEVDVVTIEPVRGEDMTSWQMPVSLEEEETESEDENIRIEGPRRKKSPKPVKKKKKRRLVLHGEDV</sequence>
<organism evidence="7 8">
    <name type="scientific">Sphaerosporella brunnea</name>
    <dbReference type="NCBI Taxonomy" id="1250544"/>
    <lineage>
        <taxon>Eukaryota</taxon>
        <taxon>Fungi</taxon>
        <taxon>Dikarya</taxon>
        <taxon>Ascomycota</taxon>
        <taxon>Pezizomycotina</taxon>
        <taxon>Pezizomycetes</taxon>
        <taxon>Pezizales</taxon>
        <taxon>Pyronemataceae</taxon>
        <taxon>Sphaerosporella</taxon>
    </lineage>
</organism>
<dbReference type="Pfam" id="PF00400">
    <property type="entry name" value="WD40"/>
    <property type="match status" value="2"/>
</dbReference>
<evidence type="ECO:0000256" key="3">
    <source>
        <dbReference type="ARBA" id="ARBA00022737"/>
    </source>
</evidence>
<evidence type="ECO:0000256" key="2">
    <source>
        <dbReference type="ARBA" id="ARBA00022574"/>
    </source>
</evidence>
<dbReference type="InterPro" id="IPR015943">
    <property type="entry name" value="WD40/YVTN_repeat-like_dom_sf"/>
</dbReference>
<dbReference type="InterPro" id="IPR037850">
    <property type="entry name" value="RBBP5/Swd1"/>
</dbReference>
<dbReference type="Proteomes" id="UP000326924">
    <property type="component" value="Unassembled WGS sequence"/>
</dbReference>
<evidence type="ECO:0000256" key="6">
    <source>
        <dbReference type="SAM" id="MobiDB-lite"/>
    </source>
</evidence>
<protein>
    <submittedName>
        <fullName evidence="7">WD40-repeat-containing domain protein</fullName>
    </submittedName>
</protein>
<dbReference type="AlphaFoldDB" id="A0A5J5ETM6"/>
<dbReference type="SMART" id="SM00320">
    <property type="entry name" value="WD40"/>
    <property type="match status" value="4"/>
</dbReference>
<dbReference type="PANTHER" id="PTHR44040:SF1">
    <property type="entry name" value="RETINOBLASTOMA-BINDING PROTEIN 5"/>
    <property type="match status" value="1"/>
</dbReference>
<name>A0A5J5ETM6_9PEZI</name>
<dbReference type="GO" id="GO:0048188">
    <property type="term" value="C:Set1C/COMPASS complex"/>
    <property type="evidence" value="ECO:0007669"/>
    <property type="project" value="InterPro"/>
</dbReference>
<keyword evidence="3" id="KW-0677">Repeat</keyword>
<feature type="region of interest" description="Disordered" evidence="6">
    <location>
        <begin position="409"/>
        <end position="455"/>
    </location>
</feature>
<dbReference type="SUPFAM" id="SSF50978">
    <property type="entry name" value="WD40 repeat-like"/>
    <property type="match status" value="1"/>
</dbReference>
<comment type="subcellular location">
    <subcellularLocation>
        <location evidence="1">Nucleus</location>
    </subcellularLocation>
</comment>
<evidence type="ECO:0000256" key="1">
    <source>
        <dbReference type="ARBA" id="ARBA00004123"/>
    </source>
</evidence>
<feature type="compositionally biased region" description="Basic residues" evidence="6">
    <location>
        <begin position="432"/>
        <end position="449"/>
    </location>
</feature>
<evidence type="ECO:0000313" key="7">
    <source>
        <dbReference type="EMBL" id="KAA8903583.1"/>
    </source>
</evidence>
<dbReference type="Gene3D" id="2.130.10.10">
    <property type="entry name" value="YVTN repeat-like/Quinoprotein amine dehydrogenase"/>
    <property type="match status" value="1"/>
</dbReference>
<dbReference type="PROSITE" id="PS50082">
    <property type="entry name" value="WD_REPEATS_2"/>
    <property type="match status" value="1"/>
</dbReference>
<dbReference type="InParanoid" id="A0A5J5ETM6"/>
<feature type="compositionally biased region" description="Acidic residues" evidence="6">
    <location>
        <begin position="414"/>
        <end position="423"/>
    </location>
</feature>
<evidence type="ECO:0000256" key="5">
    <source>
        <dbReference type="PROSITE-ProRule" id="PRU00221"/>
    </source>
</evidence>
<evidence type="ECO:0000256" key="4">
    <source>
        <dbReference type="ARBA" id="ARBA00023242"/>
    </source>
</evidence>
<feature type="region of interest" description="Disordered" evidence="6">
    <location>
        <begin position="151"/>
        <end position="170"/>
    </location>
</feature>
<dbReference type="EMBL" id="VXIS01000116">
    <property type="protein sequence ID" value="KAA8903583.1"/>
    <property type="molecule type" value="Genomic_DNA"/>
</dbReference>
<keyword evidence="8" id="KW-1185">Reference proteome</keyword>
<dbReference type="InterPro" id="IPR036322">
    <property type="entry name" value="WD40_repeat_dom_sf"/>
</dbReference>
<reference evidence="7 8" key="1">
    <citation type="submission" date="2019-09" db="EMBL/GenBank/DDBJ databases">
        <title>Draft genome of the ectomycorrhizal ascomycete Sphaerosporella brunnea.</title>
        <authorList>
            <consortium name="DOE Joint Genome Institute"/>
            <person name="Benucci G.M."/>
            <person name="Marozzi G."/>
            <person name="Antonielli L."/>
            <person name="Sanchez S."/>
            <person name="Marco P."/>
            <person name="Wang X."/>
            <person name="Falini L.B."/>
            <person name="Barry K."/>
            <person name="Haridas S."/>
            <person name="Lipzen A."/>
            <person name="Labutti K."/>
            <person name="Grigoriev I.V."/>
            <person name="Murat C."/>
            <person name="Martin F."/>
            <person name="Albertini E."/>
            <person name="Donnini D."/>
            <person name="Bonito G."/>
        </authorList>
    </citation>
    <scope>NUCLEOTIDE SEQUENCE [LARGE SCALE GENOMIC DNA]</scope>
    <source>
        <strain evidence="7 8">Sb_GMNB300</strain>
    </source>
</reference>
<keyword evidence="2 5" id="KW-0853">WD repeat</keyword>
<dbReference type="OrthoDB" id="196858at2759"/>
<keyword evidence="4" id="KW-0539">Nucleus</keyword>
<comment type="caution">
    <text evidence="7">The sequence shown here is derived from an EMBL/GenBank/DDBJ whole genome shotgun (WGS) entry which is preliminary data.</text>
</comment>
<dbReference type="FunCoup" id="A0A5J5ETM6">
    <property type="interactions" value="971"/>
</dbReference>
<dbReference type="PANTHER" id="PTHR44040">
    <property type="entry name" value="RETINOBLASTOMA-BINDING PROTEIN 5"/>
    <property type="match status" value="1"/>
</dbReference>
<dbReference type="PROSITE" id="PS50294">
    <property type="entry name" value="WD_REPEATS_REGION"/>
    <property type="match status" value="1"/>
</dbReference>
<evidence type="ECO:0000313" key="8">
    <source>
        <dbReference type="Proteomes" id="UP000326924"/>
    </source>
</evidence>
<proteinExistence type="predicted"/>
<gene>
    <name evidence="7" type="ORF">FN846DRAFT_813833</name>
</gene>
<accession>A0A5J5ETM6</accession>
<dbReference type="InterPro" id="IPR001680">
    <property type="entry name" value="WD40_rpt"/>
</dbReference>
<feature type="repeat" description="WD" evidence="5">
    <location>
        <begin position="63"/>
        <end position="104"/>
    </location>
</feature>